<comment type="similarity">
    <text evidence="1">Belongs to the transglycosylase Slt family.</text>
</comment>
<sequence>MLQRALLAALIAAATQVPATVQAQDGTRDNINQLIEEQARANKVPAAFVHRVVKRESNYNPKAKGGSALGLMQIKHATARGMGYSGDAAGLYDPATNLKYGIAYLAGAYRAAQGDLDQAYRYYNRGYYYVAKRLGIVNETAEVDTASPPAAAQSASGFDGLFGPKAQPASAAANPNQALAYAGGAMPAQAVEVPLPPMRPAALAGGAVYTALEPAAAPQAAPVPSAPAPMPAASAATAPVIVAAADAVEVPLPPVRPSTMMLAAVAKPAPVALRLRTDMPVLEAAALPAAQ</sequence>
<protein>
    <recommendedName>
        <fullName evidence="4">Transglycosylase SLT domain-containing protein</fullName>
    </recommendedName>
</protein>
<dbReference type="PANTHER" id="PTHR37423">
    <property type="entry name" value="SOLUBLE LYTIC MUREIN TRANSGLYCOSYLASE-RELATED"/>
    <property type="match status" value="1"/>
</dbReference>
<feature type="domain" description="Transglycosylase SLT" evidence="4">
    <location>
        <begin position="34"/>
        <end position="138"/>
    </location>
</feature>
<evidence type="ECO:0000313" key="6">
    <source>
        <dbReference type="Proteomes" id="UP001055156"/>
    </source>
</evidence>
<dbReference type="Proteomes" id="UP001055156">
    <property type="component" value="Unassembled WGS sequence"/>
</dbReference>
<evidence type="ECO:0000256" key="2">
    <source>
        <dbReference type="ARBA" id="ARBA00009387"/>
    </source>
</evidence>
<dbReference type="EMBL" id="BPQV01000002">
    <property type="protein sequence ID" value="GJE26047.1"/>
    <property type="molecule type" value="Genomic_DNA"/>
</dbReference>
<organism evidence="5 6">
    <name type="scientific">Methylobacterium organophilum</name>
    <dbReference type="NCBI Taxonomy" id="410"/>
    <lineage>
        <taxon>Bacteria</taxon>
        <taxon>Pseudomonadati</taxon>
        <taxon>Pseudomonadota</taxon>
        <taxon>Alphaproteobacteria</taxon>
        <taxon>Hyphomicrobiales</taxon>
        <taxon>Methylobacteriaceae</taxon>
        <taxon>Methylobacterium</taxon>
    </lineage>
</organism>
<evidence type="ECO:0000256" key="3">
    <source>
        <dbReference type="SAM" id="SignalP"/>
    </source>
</evidence>
<evidence type="ECO:0000313" key="5">
    <source>
        <dbReference type="EMBL" id="GJE26047.1"/>
    </source>
</evidence>
<dbReference type="Pfam" id="PF01464">
    <property type="entry name" value="SLT"/>
    <property type="match status" value="1"/>
</dbReference>
<comment type="similarity">
    <text evidence="2">Belongs to the virb1 family.</text>
</comment>
<evidence type="ECO:0000259" key="4">
    <source>
        <dbReference type="Pfam" id="PF01464"/>
    </source>
</evidence>
<proteinExistence type="inferred from homology"/>
<dbReference type="InterPro" id="IPR008258">
    <property type="entry name" value="Transglycosylase_SLT_dom_1"/>
</dbReference>
<keyword evidence="6" id="KW-1185">Reference proteome</keyword>
<feature type="chain" id="PRO_5045396730" description="Transglycosylase SLT domain-containing protein" evidence="3">
    <location>
        <begin position="24"/>
        <end position="291"/>
    </location>
</feature>
<dbReference type="SUPFAM" id="SSF53955">
    <property type="entry name" value="Lysozyme-like"/>
    <property type="match status" value="1"/>
</dbReference>
<reference evidence="5" key="1">
    <citation type="journal article" date="2021" name="Front. Microbiol.">
        <title>Comprehensive Comparative Genomics and Phenotyping of Methylobacterium Species.</title>
        <authorList>
            <person name="Alessa O."/>
            <person name="Ogura Y."/>
            <person name="Fujitani Y."/>
            <person name="Takami H."/>
            <person name="Hayashi T."/>
            <person name="Sahin N."/>
            <person name="Tani A."/>
        </authorList>
    </citation>
    <scope>NUCLEOTIDE SEQUENCE</scope>
    <source>
        <strain evidence="5">NBRC 15689</strain>
    </source>
</reference>
<reference evidence="5" key="2">
    <citation type="submission" date="2021-08" db="EMBL/GenBank/DDBJ databases">
        <authorList>
            <person name="Tani A."/>
            <person name="Ola A."/>
            <person name="Ogura Y."/>
            <person name="Katsura K."/>
            <person name="Hayashi T."/>
        </authorList>
    </citation>
    <scope>NUCLEOTIDE SEQUENCE</scope>
    <source>
        <strain evidence="5">NBRC 15689</strain>
    </source>
</reference>
<dbReference type="RefSeq" id="WP_238309993.1">
    <property type="nucleotide sequence ID" value="NZ_BPQV01000002.1"/>
</dbReference>
<comment type="caution">
    <text evidence="5">The sequence shown here is derived from an EMBL/GenBank/DDBJ whole genome shotgun (WGS) entry which is preliminary data.</text>
</comment>
<gene>
    <name evidence="5" type="ORF">LKMONMHP_0891</name>
</gene>
<evidence type="ECO:0000256" key="1">
    <source>
        <dbReference type="ARBA" id="ARBA00007734"/>
    </source>
</evidence>
<dbReference type="PANTHER" id="PTHR37423:SF2">
    <property type="entry name" value="MEMBRANE-BOUND LYTIC MUREIN TRANSGLYCOSYLASE C"/>
    <property type="match status" value="1"/>
</dbReference>
<feature type="signal peptide" evidence="3">
    <location>
        <begin position="1"/>
        <end position="23"/>
    </location>
</feature>
<accession>A0ABQ4T7J5</accession>
<keyword evidence="3" id="KW-0732">Signal</keyword>
<name>A0ABQ4T7J5_METOR</name>
<dbReference type="Gene3D" id="1.10.530.10">
    <property type="match status" value="1"/>
</dbReference>
<dbReference type="InterPro" id="IPR023346">
    <property type="entry name" value="Lysozyme-like_dom_sf"/>
</dbReference>